<dbReference type="InterPro" id="IPR003594">
    <property type="entry name" value="HATPase_dom"/>
</dbReference>
<dbReference type="SMART" id="SM00388">
    <property type="entry name" value="HisKA"/>
    <property type="match status" value="1"/>
</dbReference>
<dbReference type="Pfam" id="PF00512">
    <property type="entry name" value="HisKA"/>
    <property type="match status" value="1"/>
</dbReference>
<dbReference type="InterPro" id="IPR001610">
    <property type="entry name" value="PAC"/>
</dbReference>
<evidence type="ECO:0000256" key="4">
    <source>
        <dbReference type="ARBA" id="ARBA00022679"/>
    </source>
</evidence>
<dbReference type="InterPro" id="IPR003661">
    <property type="entry name" value="HisK_dim/P_dom"/>
</dbReference>
<protein>
    <recommendedName>
        <fullName evidence="2">histidine kinase</fullName>
        <ecNumber evidence="2">2.7.13.3</ecNumber>
    </recommendedName>
</protein>
<evidence type="ECO:0000256" key="2">
    <source>
        <dbReference type="ARBA" id="ARBA00012438"/>
    </source>
</evidence>
<dbReference type="PRINTS" id="PR00344">
    <property type="entry name" value="BCTRLSENSOR"/>
</dbReference>
<gene>
    <name evidence="10" type="ORF">DCCM_0220</name>
</gene>
<dbReference type="CDD" id="cd00130">
    <property type="entry name" value="PAS"/>
    <property type="match status" value="2"/>
</dbReference>
<dbReference type="RefSeq" id="WP_104370612.1">
    <property type="nucleotide sequence ID" value="NZ_BFAV01000016.1"/>
</dbReference>
<feature type="coiled-coil region" evidence="7">
    <location>
        <begin position="1"/>
        <end position="42"/>
    </location>
</feature>
<comment type="caution">
    <text evidence="10">The sequence shown here is derived from an EMBL/GenBank/DDBJ whole genome shotgun (WGS) entry which is preliminary data.</text>
</comment>
<dbReference type="OrthoDB" id="505470at2"/>
<dbReference type="CDD" id="cd00082">
    <property type="entry name" value="HisKA"/>
    <property type="match status" value="1"/>
</dbReference>
<feature type="domain" description="PAS" evidence="9">
    <location>
        <begin position="215"/>
        <end position="285"/>
    </location>
</feature>
<evidence type="ECO:0000256" key="3">
    <source>
        <dbReference type="ARBA" id="ARBA00022553"/>
    </source>
</evidence>
<keyword evidence="5 10" id="KW-0418">Kinase</keyword>
<organism evidence="10 11">
    <name type="scientific">Desulfocucumis palustris</name>
    <dbReference type="NCBI Taxonomy" id="1898651"/>
    <lineage>
        <taxon>Bacteria</taxon>
        <taxon>Bacillati</taxon>
        <taxon>Bacillota</taxon>
        <taxon>Clostridia</taxon>
        <taxon>Eubacteriales</taxon>
        <taxon>Desulfocucumaceae</taxon>
        <taxon>Desulfocucumis</taxon>
    </lineage>
</organism>
<dbReference type="Gene3D" id="3.30.565.10">
    <property type="entry name" value="Histidine kinase-like ATPase, C-terminal domain"/>
    <property type="match status" value="1"/>
</dbReference>
<dbReference type="SMART" id="SM00091">
    <property type="entry name" value="PAS"/>
    <property type="match status" value="2"/>
</dbReference>
<dbReference type="AlphaFoldDB" id="A0A2L2X771"/>
<sequence>MHSIEKDREKLLREMASMRRSIDELEQSRETLRRRNDMLKVLSQSSANHLEFPFAKINYQPIAKQLLKLTGALCVAVNTYHEAERMATTRALAGKKQFLQKVVELAGFSPVGRIWPIDDEYLVLYKTGRLVEINGPYELLFKNIPGLNCLNFENIYETGKIYGIGLVRKEHILGNLTIIMPAGKKLEEIDMVEIFANILAAACLRNNAEKELGESRQRYLSLIENFRDAIFVARSDGRFINANPAASRLLGYNKNELLKMNIPDIPPSELVEVIMAKFNELVEKGVLENFETILQHKNGSHVPVEISATVLPEGLYLGTARDIRQRKGIEECLRLSEERFSIAFNASPSLMMILNFKTGRIIDVNDSFLLKLKYQRHEVLDRKTTELKFWVKSEEPGSIRRKIIEKGTVYNREINIYDSSGEIHVGLYSADKIYIDGKEHLLASINDITQYKNLEKDMARLEKLHLVGEMAAGIGHEIRNPMTTIRGLLQMLGKKEECVKYKEFYDLMISELDRANSIITEFLSVAKNKHTEFKTQNLNEILRKILPLIQADAINAKMQLSVATENVPDTPLNEEEIRQLILNLVRNGLEAMPAGGILEIRTYSENGEVFLSVRDQGKGIEKEIIDKIGTPFFTTKDYGTGLGLATCYGIAARHNAVISLETGPGGTAFSVRFKVNRPSLR</sequence>
<accession>A0A2L2X771</accession>
<dbReference type="InterPro" id="IPR005467">
    <property type="entry name" value="His_kinase_dom"/>
</dbReference>
<dbReference type="SUPFAM" id="SSF55874">
    <property type="entry name" value="ATPase domain of HSP90 chaperone/DNA topoisomerase II/histidine kinase"/>
    <property type="match status" value="1"/>
</dbReference>
<dbReference type="InterPro" id="IPR004358">
    <property type="entry name" value="Sig_transdc_His_kin-like_C"/>
</dbReference>
<dbReference type="InterPro" id="IPR052162">
    <property type="entry name" value="Sensor_kinase/Photoreceptor"/>
</dbReference>
<dbReference type="Proteomes" id="UP000239549">
    <property type="component" value="Unassembled WGS sequence"/>
</dbReference>
<evidence type="ECO:0000256" key="7">
    <source>
        <dbReference type="SAM" id="Coils"/>
    </source>
</evidence>
<dbReference type="EMBL" id="BFAV01000016">
    <property type="protein sequence ID" value="GBF32029.1"/>
    <property type="molecule type" value="Genomic_DNA"/>
</dbReference>
<dbReference type="InterPro" id="IPR036097">
    <property type="entry name" value="HisK_dim/P_sf"/>
</dbReference>
<dbReference type="PROSITE" id="PS50112">
    <property type="entry name" value="PAS"/>
    <property type="match status" value="1"/>
</dbReference>
<dbReference type="GO" id="GO:0000155">
    <property type="term" value="F:phosphorelay sensor kinase activity"/>
    <property type="evidence" value="ECO:0007669"/>
    <property type="project" value="InterPro"/>
</dbReference>
<name>A0A2L2X771_9FIRM</name>
<keyword evidence="11" id="KW-1185">Reference proteome</keyword>
<dbReference type="InterPro" id="IPR035965">
    <property type="entry name" value="PAS-like_dom_sf"/>
</dbReference>
<dbReference type="Gene3D" id="3.30.450.20">
    <property type="entry name" value="PAS domain"/>
    <property type="match status" value="2"/>
</dbReference>
<comment type="catalytic activity">
    <reaction evidence="1">
        <text>ATP + protein L-histidine = ADP + protein N-phospho-L-histidine.</text>
        <dbReference type="EC" id="2.7.13.3"/>
    </reaction>
</comment>
<reference evidence="11" key="1">
    <citation type="submission" date="2018-02" db="EMBL/GenBank/DDBJ databases">
        <title>Genome sequence of Desulfocucumis palustris strain NAW-5.</title>
        <authorList>
            <person name="Watanabe M."/>
            <person name="Kojima H."/>
            <person name="Fukui M."/>
        </authorList>
    </citation>
    <scope>NUCLEOTIDE SEQUENCE [LARGE SCALE GENOMIC DNA]</scope>
    <source>
        <strain evidence="11">NAW-5</strain>
    </source>
</reference>
<evidence type="ECO:0000313" key="10">
    <source>
        <dbReference type="EMBL" id="GBF32029.1"/>
    </source>
</evidence>
<dbReference type="SUPFAM" id="SSF47384">
    <property type="entry name" value="Homodimeric domain of signal transducing histidine kinase"/>
    <property type="match status" value="1"/>
</dbReference>
<dbReference type="InterPro" id="IPR000014">
    <property type="entry name" value="PAS"/>
</dbReference>
<dbReference type="SMART" id="SM00387">
    <property type="entry name" value="HATPase_c"/>
    <property type="match status" value="1"/>
</dbReference>
<evidence type="ECO:0000256" key="6">
    <source>
        <dbReference type="ARBA" id="ARBA00023012"/>
    </source>
</evidence>
<proteinExistence type="predicted"/>
<dbReference type="NCBIfam" id="TIGR00229">
    <property type="entry name" value="sensory_box"/>
    <property type="match status" value="2"/>
</dbReference>
<keyword evidence="7" id="KW-0175">Coiled coil</keyword>
<dbReference type="Pfam" id="PF13426">
    <property type="entry name" value="PAS_9"/>
    <property type="match status" value="2"/>
</dbReference>
<evidence type="ECO:0000259" key="9">
    <source>
        <dbReference type="PROSITE" id="PS50112"/>
    </source>
</evidence>
<keyword evidence="3" id="KW-0597">Phosphoprotein</keyword>
<dbReference type="PANTHER" id="PTHR43304">
    <property type="entry name" value="PHYTOCHROME-LIKE PROTEIN CPH1"/>
    <property type="match status" value="1"/>
</dbReference>
<dbReference type="Pfam" id="PF02518">
    <property type="entry name" value="HATPase_c"/>
    <property type="match status" value="1"/>
</dbReference>
<evidence type="ECO:0000256" key="1">
    <source>
        <dbReference type="ARBA" id="ARBA00000085"/>
    </source>
</evidence>
<dbReference type="SMART" id="SM00086">
    <property type="entry name" value="PAC"/>
    <property type="match status" value="2"/>
</dbReference>
<dbReference type="PANTHER" id="PTHR43304:SF1">
    <property type="entry name" value="PAC DOMAIN-CONTAINING PROTEIN"/>
    <property type="match status" value="1"/>
</dbReference>
<keyword evidence="4" id="KW-0808">Transferase</keyword>
<dbReference type="EC" id="2.7.13.3" evidence="2"/>
<dbReference type="InterPro" id="IPR036890">
    <property type="entry name" value="HATPase_C_sf"/>
</dbReference>
<dbReference type="PROSITE" id="PS50109">
    <property type="entry name" value="HIS_KIN"/>
    <property type="match status" value="1"/>
</dbReference>
<evidence type="ECO:0000256" key="5">
    <source>
        <dbReference type="ARBA" id="ARBA00022777"/>
    </source>
</evidence>
<evidence type="ECO:0000259" key="8">
    <source>
        <dbReference type="PROSITE" id="PS50109"/>
    </source>
</evidence>
<dbReference type="Gene3D" id="1.10.287.130">
    <property type="match status" value="1"/>
</dbReference>
<keyword evidence="6" id="KW-0902">Two-component regulatory system</keyword>
<evidence type="ECO:0000313" key="11">
    <source>
        <dbReference type="Proteomes" id="UP000239549"/>
    </source>
</evidence>
<dbReference type="SUPFAM" id="SSF55785">
    <property type="entry name" value="PYP-like sensor domain (PAS domain)"/>
    <property type="match status" value="2"/>
</dbReference>
<feature type="domain" description="Histidine kinase" evidence="8">
    <location>
        <begin position="473"/>
        <end position="677"/>
    </location>
</feature>